<dbReference type="RefSeq" id="WP_066465051.1">
    <property type="nucleotide sequence ID" value="NZ_MATO01000040.1"/>
</dbReference>
<keyword evidence="2" id="KW-1185">Reference proteome</keyword>
<dbReference type="Proteomes" id="UP000093482">
    <property type="component" value="Unassembled WGS sequence"/>
</dbReference>
<gene>
    <name evidence="1" type="ORF">A6K76_12260</name>
</gene>
<proteinExistence type="predicted"/>
<organism evidence="1 2">
    <name type="scientific">Caryophanon latum</name>
    <dbReference type="NCBI Taxonomy" id="33977"/>
    <lineage>
        <taxon>Bacteria</taxon>
        <taxon>Bacillati</taxon>
        <taxon>Bacillota</taxon>
        <taxon>Bacilli</taxon>
        <taxon>Bacillales</taxon>
        <taxon>Caryophanaceae</taxon>
        <taxon>Caryophanon</taxon>
    </lineage>
</organism>
<reference evidence="1 2" key="1">
    <citation type="submission" date="2016-07" db="EMBL/GenBank/DDBJ databases">
        <title>Caryophanon latum genome sequencing.</title>
        <authorList>
            <person name="Verma A."/>
            <person name="Pal Y."/>
            <person name="Krishnamurthi S."/>
        </authorList>
    </citation>
    <scope>NUCLEOTIDE SEQUENCE [LARGE SCALE GENOMIC DNA]</scope>
    <source>
        <strain evidence="1 2">DSM 14151</strain>
    </source>
</reference>
<evidence type="ECO:0008006" key="3">
    <source>
        <dbReference type="Google" id="ProtNLM"/>
    </source>
</evidence>
<dbReference type="AlphaFoldDB" id="A0A1C0YRB7"/>
<evidence type="ECO:0000313" key="2">
    <source>
        <dbReference type="Proteomes" id="UP000093482"/>
    </source>
</evidence>
<evidence type="ECO:0000313" key="1">
    <source>
        <dbReference type="EMBL" id="OCS89693.1"/>
    </source>
</evidence>
<name>A0A1C0YRB7_9BACL</name>
<dbReference type="OrthoDB" id="9836036at2"/>
<comment type="caution">
    <text evidence="1">The sequence shown here is derived from an EMBL/GenBank/DDBJ whole genome shotgun (WGS) entry which is preliminary data.</text>
</comment>
<accession>A0A1C0YRB7</accession>
<sequence>MEFQLHNDLQSIVANGRFTEAYRYVEQLLQEATRTNNLELQLTGYIQRLTLHLQLQHFEAAATDLHICEQLMNEHEAFKIYESLIYYASGTLNALTNNPQVAHTQFSHAISIAYERGEWLTLSAAYTKMSLLPQIHSQEAINLARTGVLFAKVGELKHGLYVTRALLTLTQIYLQAAQVDDALALCDELQQLLEKHPYIREQLYAETIMLHYYVFQQQFEGVIEKGTALLEKLQQSNEYDLYAQALSLVIQAFEETNQLERIPMLKQQYEAMHDRRQQQSFKNELNEQAPSHFDGLKAFKKRAEQFTTQHDGYALLLFFIESEKPLPYEETSVIFNLLHTNLQKTNLTFLAHNMFETHKMLYVVKETFDEAALSIEQAITNTVANVEQPIHLLFGHAHNVEHETYSFSGCLALCHAYLYYKRS</sequence>
<dbReference type="EMBL" id="MATO01000040">
    <property type="protein sequence ID" value="OCS89693.1"/>
    <property type="molecule type" value="Genomic_DNA"/>
</dbReference>
<protein>
    <recommendedName>
        <fullName evidence="3">MalT-like TPR region domain-containing protein</fullName>
    </recommendedName>
</protein>